<evidence type="ECO:0000313" key="2">
    <source>
        <dbReference type="EMBL" id="ASK63383.1"/>
    </source>
</evidence>
<proteinExistence type="predicted"/>
<sequence>MKTLVLTTAGVMLIAGSVFGTNVIQEEGSNHESLKTGVSQISQGHNSPFEIDTWNQKADFVDDNTHVEDKEGNSYAVENEVEFPEFIIIDELINANSYQIQIVANNSHKRIIILKDEDGQPQYKSIYIKDINQLKIIEFDQGMVFKGDIGKYSG</sequence>
<dbReference type="KEGG" id="vil:CFK37_15070"/>
<evidence type="ECO:0000313" key="3">
    <source>
        <dbReference type="Proteomes" id="UP000198312"/>
    </source>
</evidence>
<dbReference type="AlphaFoldDB" id="A0A220U6N7"/>
<dbReference type="OrthoDB" id="2168541at2"/>
<feature type="chain" id="PRO_5038558349" evidence="1">
    <location>
        <begin position="21"/>
        <end position="154"/>
    </location>
</feature>
<keyword evidence="1" id="KW-0732">Signal</keyword>
<organism evidence="2 3">
    <name type="scientific">Virgibacillus phasianinus</name>
    <dbReference type="NCBI Taxonomy" id="2017483"/>
    <lineage>
        <taxon>Bacteria</taxon>
        <taxon>Bacillati</taxon>
        <taxon>Bacillota</taxon>
        <taxon>Bacilli</taxon>
        <taxon>Bacillales</taxon>
        <taxon>Bacillaceae</taxon>
        <taxon>Virgibacillus</taxon>
    </lineage>
</organism>
<evidence type="ECO:0000256" key="1">
    <source>
        <dbReference type="SAM" id="SignalP"/>
    </source>
</evidence>
<dbReference type="RefSeq" id="WP_089062642.1">
    <property type="nucleotide sequence ID" value="NZ_CP022315.1"/>
</dbReference>
<reference evidence="2 3" key="1">
    <citation type="submission" date="2017-07" db="EMBL/GenBank/DDBJ databases">
        <title>Virgibacillus sp. LM2416.</title>
        <authorList>
            <person name="Tak E.J."/>
            <person name="Bae J.-W."/>
        </authorList>
    </citation>
    <scope>NUCLEOTIDE SEQUENCE [LARGE SCALE GENOMIC DNA]</scope>
    <source>
        <strain evidence="2 3">LM2416</strain>
    </source>
</reference>
<name>A0A220U6N7_9BACI</name>
<dbReference type="Proteomes" id="UP000198312">
    <property type="component" value="Chromosome"/>
</dbReference>
<accession>A0A220U6N7</accession>
<keyword evidence="3" id="KW-1185">Reference proteome</keyword>
<dbReference type="EMBL" id="CP022315">
    <property type="protein sequence ID" value="ASK63383.1"/>
    <property type="molecule type" value="Genomic_DNA"/>
</dbReference>
<gene>
    <name evidence="2" type="ORF">CFK37_15070</name>
</gene>
<feature type="signal peptide" evidence="1">
    <location>
        <begin position="1"/>
        <end position="20"/>
    </location>
</feature>
<protein>
    <submittedName>
        <fullName evidence="2">Uncharacterized protein</fullName>
    </submittedName>
</protein>